<proteinExistence type="predicted"/>
<organism evidence="1 2">
    <name type="scientific">Schistosoma mattheei</name>
    <dbReference type="NCBI Taxonomy" id="31246"/>
    <lineage>
        <taxon>Eukaryota</taxon>
        <taxon>Metazoa</taxon>
        <taxon>Spiralia</taxon>
        <taxon>Lophotrochozoa</taxon>
        <taxon>Platyhelminthes</taxon>
        <taxon>Trematoda</taxon>
        <taxon>Digenea</taxon>
        <taxon>Strigeidida</taxon>
        <taxon>Schistosomatoidea</taxon>
        <taxon>Schistosomatidae</taxon>
        <taxon>Schistosoma</taxon>
    </lineage>
</organism>
<dbReference type="AlphaFoldDB" id="A0A183Q626"/>
<dbReference type="Proteomes" id="UP000269396">
    <property type="component" value="Unassembled WGS sequence"/>
</dbReference>
<keyword evidence="2" id="KW-1185">Reference proteome</keyword>
<gene>
    <name evidence="1" type="ORF">SMTD_LOCUS22063</name>
</gene>
<accession>A0A183Q626</accession>
<sequence length="38" mass="4545">MQNSQLLLTSKRRVCLFHPKNKSKNQKVKANYSYRFTS</sequence>
<protein>
    <submittedName>
        <fullName evidence="1">Uncharacterized protein</fullName>
    </submittedName>
</protein>
<name>A0A183Q626_9TREM</name>
<evidence type="ECO:0000313" key="2">
    <source>
        <dbReference type="Proteomes" id="UP000269396"/>
    </source>
</evidence>
<dbReference type="EMBL" id="UZAL01049647">
    <property type="protein sequence ID" value="VDP86360.1"/>
    <property type="molecule type" value="Genomic_DNA"/>
</dbReference>
<evidence type="ECO:0000313" key="1">
    <source>
        <dbReference type="EMBL" id="VDP86360.1"/>
    </source>
</evidence>
<reference evidence="1 2" key="1">
    <citation type="submission" date="2018-11" db="EMBL/GenBank/DDBJ databases">
        <authorList>
            <consortium name="Pathogen Informatics"/>
        </authorList>
    </citation>
    <scope>NUCLEOTIDE SEQUENCE [LARGE SCALE GENOMIC DNA]</scope>
    <source>
        <strain>Denwood</strain>
        <strain evidence="2">Zambia</strain>
    </source>
</reference>